<accession>I2NPW5</accession>
<evidence type="ECO:0000313" key="2">
    <source>
        <dbReference type="Proteomes" id="UP000004473"/>
    </source>
</evidence>
<comment type="caution">
    <text evidence="1">The sequence shown here is derived from an EMBL/GenBank/DDBJ whole genome shotgun (WGS) entry which is preliminary data.</text>
</comment>
<sequence length="87" mass="9737">MIVSPSNALKKKEKKRAIGISMTDMTNLSKKFRRPQLDRAVEILFENIGFEILSDTPKISIGYLIPPSLYLKSDKVPPSACLKSKSL</sequence>
<dbReference type="Proteomes" id="UP000004473">
    <property type="component" value="Unassembled WGS sequence"/>
</dbReference>
<protein>
    <submittedName>
        <fullName evidence="1">Uncharacterized protein</fullName>
    </submittedName>
</protein>
<dbReference type="EMBL" id="AJMT01000123">
    <property type="protein sequence ID" value="EIG27876.1"/>
    <property type="molecule type" value="Genomic_DNA"/>
</dbReference>
<gene>
    <name evidence="1" type="ORF">HMPREF1051_1516</name>
</gene>
<proteinExistence type="predicted"/>
<evidence type="ECO:0000313" key="1">
    <source>
        <dbReference type="EMBL" id="EIG27876.1"/>
    </source>
</evidence>
<reference evidence="1 2" key="1">
    <citation type="submission" date="2012-04" db="EMBL/GenBank/DDBJ databases">
        <authorList>
            <person name="Harkins D.M."/>
            <person name="Madupu R."/>
            <person name="Durkin A.S."/>
            <person name="Torralba M."/>
            <person name="Methe B."/>
            <person name="Sutton G.G."/>
            <person name="Nelson K.E."/>
        </authorList>
    </citation>
    <scope>NUCLEOTIDE SEQUENCE [LARGE SCALE GENOMIC DNA]</scope>
    <source>
        <strain evidence="1 2">VK64</strain>
    </source>
</reference>
<name>I2NPW5_NEISI</name>
<organism evidence="1 2">
    <name type="scientific">Neisseria sicca VK64</name>
    <dbReference type="NCBI Taxonomy" id="1095748"/>
    <lineage>
        <taxon>Bacteria</taxon>
        <taxon>Pseudomonadati</taxon>
        <taxon>Pseudomonadota</taxon>
        <taxon>Betaproteobacteria</taxon>
        <taxon>Neisseriales</taxon>
        <taxon>Neisseriaceae</taxon>
        <taxon>Neisseria</taxon>
    </lineage>
</organism>
<dbReference type="AlphaFoldDB" id="I2NPW5"/>